<dbReference type="AlphaFoldDB" id="A0A315W5H8"/>
<dbReference type="Gene3D" id="2.60.40.10">
    <property type="entry name" value="Immunoglobulins"/>
    <property type="match status" value="1"/>
</dbReference>
<evidence type="ECO:0000313" key="5">
    <source>
        <dbReference type="Proteomes" id="UP000250572"/>
    </source>
</evidence>
<dbReference type="InterPro" id="IPR036179">
    <property type="entry name" value="Ig-like_dom_sf"/>
</dbReference>
<dbReference type="InterPro" id="IPR013783">
    <property type="entry name" value="Ig-like_fold"/>
</dbReference>
<name>A0A315W5H8_GAMAF</name>
<dbReference type="InterPro" id="IPR003598">
    <property type="entry name" value="Ig_sub2"/>
</dbReference>
<dbReference type="Pfam" id="PF07679">
    <property type="entry name" value="I-set"/>
    <property type="match status" value="1"/>
</dbReference>
<evidence type="ECO:0000259" key="3">
    <source>
        <dbReference type="PROSITE" id="PS50835"/>
    </source>
</evidence>
<dbReference type="GO" id="GO:0098609">
    <property type="term" value="P:cell-cell adhesion"/>
    <property type="evidence" value="ECO:0007669"/>
    <property type="project" value="TreeGrafter"/>
</dbReference>
<dbReference type="SMART" id="SM00408">
    <property type="entry name" value="IGc2"/>
    <property type="match status" value="1"/>
</dbReference>
<dbReference type="FunFam" id="2.60.40.10:FF:000023">
    <property type="entry name" value="receptor-type tyrosine-protein phosphatase delta isoform X2"/>
    <property type="match status" value="1"/>
</dbReference>
<dbReference type="SMART" id="SM00409">
    <property type="entry name" value="IG"/>
    <property type="match status" value="1"/>
</dbReference>
<keyword evidence="1" id="KW-0677">Repeat</keyword>
<dbReference type="EMBL" id="NHOQ01000466">
    <property type="protein sequence ID" value="PWA30125.1"/>
    <property type="molecule type" value="Genomic_DNA"/>
</dbReference>
<dbReference type="Proteomes" id="UP000250572">
    <property type="component" value="Unassembled WGS sequence"/>
</dbReference>
<keyword evidence="5" id="KW-1185">Reference proteome</keyword>
<dbReference type="SUPFAM" id="SSF48726">
    <property type="entry name" value="Immunoglobulin"/>
    <property type="match status" value="1"/>
</dbReference>
<dbReference type="PROSITE" id="PS50835">
    <property type="entry name" value="IG_LIKE"/>
    <property type="match status" value="1"/>
</dbReference>
<sequence length="410" mass="44561">MPPSVVQVILSPPPASLTTPQMKHELTQALMRTMAHVLEARIMHVCTGRLYHGAQGKPSFIKTPEDQTGISGGVASFVCRSTGEPKPRITWMKKGKKVSSQRFEVIEFDDGASSVLRIQPLRTHRDEAIYECTATNSVGEINANAKLTVLEAIGVGMEELGSRNLQSCAEEMNDSAAIFMAAHLTGRSKASFSHQSKGVFVLRQPSQHKVHLVALEANESTAPQALTGHGWMGLLHVRRLLIPTLNELANGSPFTLTPFFPPSHIYTPRPLGFVPCATRGSGRRLFSQCVCARSSYFPGPICLNHGYHHGNCNNTPASERWRARQSRLDKIITSMISSFGVFDVGAICVVPAEETSAAGSPAHNPSVANIFMAAHDIHPLLILKTIRRKADMEMRQAKVVSSATVSGLPC</sequence>
<gene>
    <name evidence="4" type="ORF">CCH79_00009632</name>
</gene>
<evidence type="ECO:0000313" key="4">
    <source>
        <dbReference type="EMBL" id="PWA30125.1"/>
    </source>
</evidence>
<dbReference type="InterPro" id="IPR013098">
    <property type="entry name" value="Ig_I-set"/>
</dbReference>
<reference evidence="4 5" key="1">
    <citation type="journal article" date="2018" name="G3 (Bethesda)">
        <title>A High-Quality Reference Genome for the Invasive Mosquitofish Gambusia affinis Using a Chicago Library.</title>
        <authorList>
            <person name="Hoffberg S.L."/>
            <person name="Troendle N.J."/>
            <person name="Glenn T.C."/>
            <person name="Mahmud O."/>
            <person name="Louha S."/>
            <person name="Chalopin D."/>
            <person name="Bennetzen J.L."/>
            <person name="Mauricio R."/>
        </authorList>
    </citation>
    <scope>NUCLEOTIDE SEQUENCE [LARGE SCALE GENOMIC DNA]</scope>
    <source>
        <strain evidence="4">NE01/NJP1002.9</strain>
        <tissue evidence="4">Muscle</tissue>
    </source>
</reference>
<organism evidence="4 5">
    <name type="scientific">Gambusia affinis</name>
    <name type="common">Western mosquitofish</name>
    <name type="synonym">Heterandria affinis</name>
    <dbReference type="NCBI Taxonomy" id="33528"/>
    <lineage>
        <taxon>Eukaryota</taxon>
        <taxon>Metazoa</taxon>
        <taxon>Chordata</taxon>
        <taxon>Craniata</taxon>
        <taxon>Vertebrata</taxon>
        <taxon>Euteleostomi</taxon>
        <taxon>Actinopterygii</taxon>
        <taxon>Neopterygii</taxon>
        <taxon>Teleostei</taxon>
        <taxon>Neoteleostei</taxon>
        <taxon>Acanthomorphata</taxon>
        <taxon>Ovalentaria</taxon>
        <taxon>Atherinomorphae</taxon>
        <taxon>Cyprinodontiformes</taxon>
        <taxon>Poeciliidae</taxon>
        <taxon>Poeciliinae</taxon>
        <taxon>Gambusia</taxon>
    </lineage>
</organism>
<dbReference type="PANTHER" id="PTHR44170">
    <property type="entry name" value="PROTEIN SIDEKICK"/>
    <property type="match status" value="1"/>
</dbReference>
<evidence type="ECO:0000256" key="2">
    <source>
        <dbReference type="ARBA" id="ARBA00023157"/>
    </source>
</evidence>
<dbReference type="InterPro" id="IPR007110">
    <property type="entry name" value="Ig-like_dom"/>
</dbReference>
<proteinExistence type="predicted"/>
<feature type="domain" description="Ig-like" evidence="3">
    <location>
        <begin position="58"/>
        <end position="148"/>
    </location>
</feature>
<dbReference type="GO" id="GO:0016020">
    <property type="term" value="C:membrane"/>
    <property type="evidence" value="ECO:0007669"/>
    <property type="project" value="UniProtKB-SubCell"/>
</dbReference>
<protein>
    <recommendedName>
        <fullName evidence="3">Ig-like domain-containing protein</fullName>
    </recommendedName>
</protein>
<keyword evidence="2" id="KW-1015">Disulfide bond</keyword>
<accession>A0A315W5H8</accession>
<dbReference type="InterPro" id="IPR003599">
    <property type="entry name" value="Ig_sub"/>
</dbReference>
<dbReference type="PANTHER" id="PTHR44170:SF6">
    <property type="entry name" value="CONTACTIN"/>
    <property type="match status" value="1"/>
</dbReference>
<evidence type="ECO:0000256" key="1">
    <source>
        <dbReference type="ARBA" id="ARBA00022737"/>
    </source>
</evidence>
<comment type="caution">
    <text evidence="4">The sequence shown here is derived from an EMBL/GenBank/DDBJ whole genome shotgun (WGS) entry which is preliminary data.</text>
</comment>